<reference evidence="2 3" key="1">
    <citation type="submission" date="2024-02" db="EMBL/GenBank/DDBJ databases">
        <authorList>
            <person name="Chen Y."/>
            <person name="Shah S."/>
            <person name="Dougan E. K."/>
            <person name="Thang M."/>
            <person name="Chan C."/>
        </authorList>
    </citation>
    <scope>NUCLEOTIDE SEQUENCE [LARGE SCALE GENOMIC DNA]</scope>
</reference>
<accession>A0ABP0P645</accession>
<name>A0ABP0P645_9DINO</name>
<gene>
    <name evidence="2" type="ORF">CCMP2556_LOCUS34976</name>
</gene>
<organism evidence="2 3">
    <name type="scientific">Durusdinium trenchii</name>
    <dbReference type="NCBI Taxonomy" id="1381693"/>
    <lineage>
        <taxon>Eukaryota</taxon>
        <taxon>Sar</taxon>
        <taxon>Alveolata</taxon>
        <taxon>Dinophyceae</taxon>
        <taxon>Suessiales</taxon>
        <taxon>Symbiodiniaceae</taxon>
        <taxon>Durusdinium</taxon>
    </lineage>
</organism>
<feature type="region of interest" description="Disordered" evidence="1">
    <location>
        <begin position="1"/>
        <end position="58"/>
    </location>
</feature>
<comment type="caution">
    <text evidence="2">The sequence shown here is derived from an EMBL/GenBank/DDBJ whole genome shotgun (WGS) entry which is preliminary data.</text>
</comment>
<dbReference type="Proteomes" id="UP001642484">
    <property type="component" value="Unassembled WGS sequence"/>
</dbReference>
<feature type="compositionally biased region" description="Acidic residues" evidence="1">
    <location>
        <begin position="8"/>
        <end position="25"/>
    </location>
</feature>
<keyword evidence="3" id="KW-1185">Reference proteome</keyword>
<sequence length="107" mass="11893">MGRRKEETEEEEESEYVYEYEEETVSDSAESDRAKKEPPRPRRDSARLVPATETVGPRDVTAAEEAAGEAAAGVPGPVREMKIECRRPPIPQRTCGDDCSIWALGKV</sequence>
<proteinExistence type="predicted"/>
<dbReference type="EMBL" id="CAXAMN010022585">
    <property type="protein sequence ID" value="CAK9071093.1"/>
    <property type="molecule type" value="Genomic_DNA"/>
</dbReference>
<feature type="compositionally biased region" description="Basic and acidic residues" evidence="1">
    <location>
        <begin position="30"/>
        <end position="46"/>
    </location>
</feature>
<evidence type="ECO:0000313" key="2">
    <source>
        <dbReference type="EMBL" id="CAK9071093.1"/>
    </source>
</evidence>
<evidence type="ECO:0000256" key="1">
    <source>
        <dbReference type="SAM" id="MobiDB-lite"/>
    </source>
</evidence>
<evidence type="ECO:0000313" key="3">
    <source>
        <dbReference type="Proteomes" id="UP001642484"/>
    </source>
</evidence>
<protein>
    <submittedName>
        <fullName evidence="2">Uncharacterized protein</fullName>
    </submittedName>
</protein>